<organism evidence="14 15">
    <name type="scientific">Petrotoga sibirica</name>
    <dbReference type="NCBI Taxonomy" id="156202"/>
    <lineage>
        <taxon>Bacteria</taxon>
        <taxon>Thermotogati</taxon>
        <taxon>Thermotogota</taxon>
        <taxon>Thermotogae</taxon>
        <taxon>Petrotogales</taxon>
        <taxon>Petrotogaceae</taxon>
        <taxon>Petrotoga</taxon>
    </lineage>
</organism>
<dbReference type="EMBL" id="SODZ01000012">
    <property type="protein sequence ID" value="TDX13198.1"/>
    <property type="molecule type" value="Genomic_DNA"/>
</dbReference>
<dbReference type="Pfam" id="PF02503">
    <property type="entry name" value="PP_kinase"/>
    <property type="match status" value="1"/>
</dbReference>
<sequence>MAKTSSNKTKEKKIDLNDYKYYNNRELSWLDFNFRVLEEAYDTTNPLLERVKFLSITSSNLEEFFMIRVAGLEEQLQAGFSGVDISGLNPRDQLMKISQKTHKMVEMQYNCLENELLPSLEKENIKVLKVDDIDEEKKEFLDNYFQTVVFPVVTPMAVDQSRPFPILPGSGINLGVELEDEKGETLFAFIPLPTIFPRFINIPSEDGTCLFLTEDLLKMHSDLFFSGYKVVEISEFRITRDGDLSIDEDDARDLLIEIESSLKERKTGFPVKLEISKNMGENLRNFLLNSLNLRSDNIFEISSLLDLSSLMEIANLEGYDHLKFEYYSPQPSPSFYGKEGIFKVIREKDVLLHRPYESFEHVMDFLRQAAEDPQVLAIKQTLYRVGKKSPIIDYLIKAAENGKQVTVVVEVKARFDEENNIQWAKELEKAGCHVVYGLVGLKVHAKLLLIVRKEEGGIRRYVHMSTGNYNYITARLYEDIDFFTCKESYAQDVSALFNILTGYSKPPTWKKLGVAPTSLRETFLQWIDNEIDVVKKGGKGKIIIKVNSLLDVSIIKALYKASMAGVNVKLIVRGICALKVAIKGVSEGIKVRSVVGRYLEHSRIYYFENNGLPKLFISSADLMPRNLDRRVETMIPIEQEDLKQRLIDVLNLYLKDNFKARELQPNGEYKRSTGKKSKIFIVQEELMKEAKKKFRKFIKKQEVDKFNFPKLK</sequence>
<keyword evidence="15" id="KW-1185">Reference proteome</keyword>
<feature type="binding site" evidence="8">
    <location>
        <position position="60"/>
    </location>
    <ligand>
        <name>ATP</name>
        <dbReference type="ChEBI" id="CHEBI:30616"/>
    </ligand>
</feature>
<dbReference type="RefSeq" id="WP_103876294.1">
    <property type="nucleotide sequence ID" value="NZ_SODZ01000012.1"/>
</dbReference>
<accession>A0A4R8ERM5</accession>
<dbReference type="InterPro" id="IPR041108">
    <property type="entry name" value="PP_kinase_C_1"/>
</dbReference>
<dbReference type="EC" id="2.7.4.1" evidence="8 9"/>
<dbReference type="Gene3D" id="3.30.1840.10">
    <property type="entry name" value="Polyphosphate kinase middle domain"/>
    <property type="match status" value="1"/>
</dbReference>
<evidence type="ECO:0000256" key="7">
    <source>
        <dbReference type="ARBA" id="ARBA00022842"/>
    </source>
</evidence>
<dbReference type="FunFam" id="3.30.870.10:FF:000001">
    <property type="entry name" value="Polyphosphate kinase"/>
    <property type="match status" value="1"/>
</dbReference>
<feature type="domain" description="Polyphosphate kinase N-terminal" evidence="11">
    <location>
        <begin position="22"/>
        <end position="127"/>
    </location>
</feature>
<dbReference type="GO" id="GO:0005524">
    <property type="term" value="F:ATP binding"/>
    <property type="evidence" value="ECO:0007669"/>
    <property type="project" value="UniProtKB-KW"/>
</dbReference>
<evidence type="ECO:0000313" key="15">
    <source>
        <dbReference type="Proteomes" id="UP000294817"/>
    </source>
</evidence>
<dbReference type="InterPro" id="IPR036832">
    <property type="entry name" value="PPK_N_dom_sf"/>
</dbReference>
<dbReference type="Gene3D" id="1.20.58.310">
    <property type="entry name" value="Polyphosphate kinase N-terminal domain"/>
    <property type="match status" value="1"/>
</dbReference>
<evidence type="ECO:0000259" key="11">
    <source>
        <dbReference type="Pfam" id="PF13089"/>
    </source>
</evidence>
<feature type="domain" description="Polyphosphate kinase middle" evidence="10">
    <location>
        <begin position="137"/>
        <end position="313"/>
    </location>
</feature>
<evidence type="ECO:0000256" key="4">
    <source>
        <dbReference type="ARBA" id="ARBA00022741"/>
    </source>
</evidence>
<evidence type="ECO:0000256" key="5">
    <source>
        <dbReference type="ARBA" id="ARBA00022777"/>
    </source>
</evidence>
<dbReference type="NCBIfam" id="NF003917">
    <property type="entry name" value="PRK05443.1-1"/>
    <property type="match status" value="1"/>
</dbReference>
<dbReference type="NCBIfam" id="NF003918">
    <property type="entry name" value="PRK05443.1-2"/>
    <property type="match status" value="1"/>
</dbReference>
<evidence type="ECO:0000256" key="8">
    <source>
        <dbReference type="HAMAP-Rule" id="MF_00347"/>
    </source>
</evidence>
<evidence type="ECO:0000259" key="12">
    <source>
        <dbReference type="Pfam" id="PF13090"/>
    </source>
</evidence>
<dbReference type="NCBIfam" id="TIGR03705">
    <property type="entry name" value="poly_P_kin"/>
    <property type="match status" value="1"/>
</dbReference>
<feature type="binding site" evidence="8">
    <location>
        <position position="384"/>
    </location>
    <ligand>
        <name>Mg(2+)</name>
        <dbReference type="ChEBI" id="CHEBI:18420"/>
    </ligand>
</feature>
<dbReference type="SUPFAM" id="SSF56024">
    <property type="entry name" value="Phospholipase D/nuclease"/>
    <property type="match status" value="2"/>
</dbReference>
<evidence type="ECO:0000313" key="14">
    <source>
        <dbReference type="EMBL" id="TDX13198.1"/>
    </source>
</evidence>
<reference evidence="14 15" key="1">
    <citation type="submission" date="2019-03" db="EMBL/GenBank/DDBJ databases">
        <title>Genomic Encyclopedia of Type Strains, Phase IV (KMG-IV): sequencing the most valuable type-strain genomes for metagenomic binning, comparative biology and taxonomic classification.</title>
        <authorList>
            <person name="Goeker M."/>
        </authorList>
    </citation>
    <scope>NUCLEOTIDE SEQUENCE [LARGE SCALE GENOMIC DNA]</scope>
    <source>
        <strain evidence="14 15">DSM 13575</strain>
    </source>
</reference>
<dbReference type="PANTHER" id="PTHR30218:SF0">
    <property type="entry name" value="POLYPHOSPHATE KINASE"/>
    <property type="match status" value="1"/>
</dbReference>
<dbReference type="AlphaFoldDB" id="A0A4R8ERM5"/>
<keyword evidence="7 8" id="KW-0460">Magnesium</keyword>
<dbReference type="NCBIfam" id="NF003921">
    <property type="entry name" value="PRK05443.2-2"/>
    <property type="match status" value="1"/>
</dbReference>
<dbReference type="HAMAP" id="MF_00347">
    <property type="entry name" value="Polyphosphate_kinase"/>
    <property type="match status" value="1"/>
</dbReference>
<dbReference type="InterPro" id="IPR003414">
    <property type="entry name" value="PP_kinase"/>
</dbReference>
<comment type="PTM">
    <text evidence="8 9">An intermediate of this reaction is the autophosphorylated ppk in which a phosphate is covalently linked to a histidine residue through a N-P bond.</text>
</comment>
<comment type="caution">
    <text evidence="14">The sequence shown here is derived from an EMBL/GenBank/DDBJ whole genome shotgun (WGS) entry which is preliminary data.</text>
</comment>
<dbReference type="PIRSF" id="PIRSF015589">
    <property type="entry name" value="PP_kinase"/>
    <property type="match status" value="1"/>
</dbReference>
<dbReference type="CDD" id="cd09165">
    <property type="entry name" value="PLDc_PaPPK1_C1_like"/>
    <property type="match status" value="1"/>
</dbReference>
<dbReference type="Proteomes" id="UP000294817">
    <property type="component" value="Unassembled WGS sequence"/>
</dbReference>
<feature type="binding site" evidence="8">
    <location>
        <position position="477"/>
    </location>
    <ligand>
        <name>ATP</name>
        <dbReference type="ChEBI" id="CHEBI:30616"/>
    </ligand>
</feature>
<evidence type="ECO:0000259" key="13">
    <source>
        <dbReference type="Pfam" id="PF17941"/>
    </source>
</evidence>
<dbReference type="GO" id="GO:0009358">
    <property type="term" value="C:polyphosphate kinase complex"/>
    <property type="evidence" value="ECO:0007669"/>
    <property type="project" value="InterPro"/>
</dbReference>
<keyword evidence="5 8" id="KW-0418">Kinase</keyword>
<keyword evidence="2 8" id="KW-0808">Transferase</keyword>
<dbReference type="Gene3D" id="3.30.870.10">
    <property type="entry name" value="Endonuclease Chain A"/>
    <property type="match status" value="2"/>
</dbReference>
<comment type="similarity">
    <text evidence="8 9">Belongs to the polyphosphate kinase 1 (PPK1) family.</text>
</comment>
<proteinExistence type="inferred from homology"/>
<evidence type="ECO:0000259" key="10">
    <source>
        <dbReference type="Pfam" id="PF02503"/>
    </source>
</evidence>
<dbReference type="GO" id="GO:0046872">
    <property type="term" value="F:metal ion binding"/>
    <property type="evidence" value="ECO:0007669"/>
    <property type="project" value="UniProtKB-KW"/>
</dbReference>
<evidence type="ECO:0000256" key="6">
    <source>
        <dbReference type="ARBA" id="ARBA00022840"/>
    </source>
</evidence>
<dbReference type="SUPFAM" id="SSF143724">
    <property type="entry name" value="PHP14-like"/>
    <property type="match status" value="1"/>
</dbReference>
<dbReference type="InterPro" id="IPR025198">
    <property type="entry name" value="PPK_N_dom"/>
</dbReference>
<dbReference type="InterPro" id="IPR025200">
    <property type="entry name" value="PPK_C_dom2"/>
</dbReference>
<dbReference type="Pfam" id="PF17941">
    <property type="entry name" value="PP_kinase_C_1"/>
    <property type="match status" value="1"/>
</dbReference>
<gene>
    <name evidence="8" type="primary">ppk</name>
    <name evidence="14" type="ORF">C8D74_11236</name>
</gene>
<feature type="domain" description="Polyphosphate kinase C-terminal" evidence="12">
    <location>
        <begin position="512"/>
        <end position="677"/>
    </location>
</feature>
<dbReference type="Pfam" id="PF13089">
    <property type="entry name" value="PP_kinase_N"/>
    <property type="match status" value="1"/>
</dbReference>
<dbReference type="InterPro" id="IPR024953">
    <property type="entry name" value="PP_kinase_middle"/>
</dbReference>
<dbReference type="PANTHER" id="PTHR30218">
    <property type="entry name" value="POLYPHOSPHATE KINASE"/>
    <property type="match status" value="1"/>
</dbReference>
<comment type="cofactor">
    <cofactor evidence="8">
        <name>Mg(2+)</name>
        <dbReference type="ChEBI" id="CHEBI:18420"/>
    </cofactor>
</comment>
<dbReference type="Pfam" id="PF13090">
    <property type="entry name" value="PP_kinase_C"/>
    <property type="match status" value="1"/>
</dbReference>
<comment type="catalytic activity">
    <reaction evidence="8 9">
        <text>[phosphate](n) + ATP = [phosphate](n+1) + ADP</text>
        <dbReference type="Rhea" id="RHEA:19573"/>
        <dbReference type="Rhea" id="RHEA-COMP:9859"/>
        <dbReference type="Rhea" id="RHEA-COMP:14280"/>
        <dbReference type="ChEBI" id="CHEBI:16838"/>
        <dbReference type="ChEBI" id="CHEBI:30616"/>
        <dbReference type="ChEBI" id="CHEBI:456216"/>
        <dbReference type="EC" id="2.7.4.1"/>
    </reaction>
</comment>
<keyword evidence="4 8" id="KW-0547">Nucleotide-binding</keyword>
<evidence type="ECO:0000256" key="2">
    <source>
        <dbReference type="ARBA" id="ARBA00022679"/>
    </source>
</evidence>
<dbReference type="InterPro" id="IPR036830">
    <property type="entry name" value="PP_kinase_middle_dom_sf"/>
</dbReference>
<feature type="active site" description="Phosphohistidine intermediate" evidence="8">
    <location>
        <position position="444"/>
    </location>
</feature>
<keyword evidence="3 8" id="KW-0479">Metal-binding</keyword>
<dbReference type="GO" id="GO:0006799">
    <property type="term" value="P:polyphosphate biosynthetic process"/>
    <property type="evidence" value="ECO:0007669"/>
    <property type="project" value="UniProtKB-UniRule"/>
</dbReference>
<keyword evidence="6 8" id="KW-0067">ATP-binding</keyword>
<comment type="function">
    <text evidence="8 9">Catalyzes the reversible transfer of the terminal phosphate of ATP to form a long-chain polyphosphate (polyP).</text>
</comment>
<feature type="binding site" evidence="8">
    <location>
        <position position="573"/>
    </location>
    <ligand>
        <name>ATP</name>
        <dbReference type="ChEBI" id="CHEBI:30616"/>
    </ligand>
</feature>
<dbReference type="SUPFAM" id="SSF140356">
    <property type="entry name" value="PPK N-terminal domain-like"/>
    <property type="match status" value="1"/>
</dbReference>
<evidence type="ECO:0000256" key="9">
    <source>
        <dbReference type="RuleBase" id="RU003800"/>
    </source>
</evidence>
<dbReference type="CDD" id="cd09168">
    <property type="entry name" value="PLDc_PaPPK1_C2_like"/>
    <property type="match status" value="1"/>
</dbReference>
<protein>
    <recommendedName>
        <fullName evidence="8 9">Polyphosphate kinase</fullName>
        <ecNumber evidence="8 9">2.7.4.1</ecNumber>
    </recommendedName>
    <alternativeName>
        <fullName evidence="8">ATP-polyphosphate phosphotransferase</fullName>
    </alternativeName>
    <alternativeName>
        <fullName evidence="8">Polyphosphoric acid kinase</fullName>
    </alternativeName>
</protein>
<dbReference type="NCBIfam" id="NF003920">
    <property type="entry name" value="PRK05443.2-1"/>
    <property type="match status" value="1"/>
</dbReference>
<keyword evidence="1 8" id="KW-0597">Phosphoprotein</keyword>
<evidence type="ECO:0000256" key="1">
    <source>
        <dbReference type="ARBA" id="ARBA00022553"/>
    </source>
</evidence>
<feature type="binding site" evidence="8">
    <location>
        <position position="601"/>
    </location>
    <ligand>
        <name>ATP</name>
        <dbReference type="ChEBI" id="CHEBI:30616"/>
    </ligand>
</feature>
<feature type="binding site" evidence="8">
    <location>
        <position position="414"/>
    </location>
    <ligand>
        <name>Mg(2+)</name>
        <dbReference type="ChEBI" id="CHEBI:18420"/>
    </ligand>
</feature>
<evidence type="ECO:0000256" key="3">
    <source>
        <dbReference type="ARBA" id="ARBA00022723"/>
    </source>
</evidence>
<name>A0A4R8ERM5_9BACT</name>
<dbReference type="GO" id="GO:0008976">
    <property type="term" value="F:polyphosphate kinase activity"/>
    <property type="evidence" value="ECO:0007669"/>
    <property type="project" value="UniProtKB-UniRule"/>
</dbReference>
<feature type="domain" description="Polyphosphate kinase C-terminal" evidence="13">
    <location>
        <begin position="341"/>
        <end position="505"/>
    </location>
</feature>